<sequence length="86" mass="9901">MSKIKPFGIRNCVVSCPFVIFLFLLILVNLEYWEIMATEDLFIVSMLSSLDSFESVWLNLDFVWSYGRVRGLQESKLAHLGASYDS</sequence>
<evidence type="ECO:0008006" key="4">
    <source>
        <dbReference type="Google" id="ProtNLM"/>
    </source>
</evidence>
<dbReference type="EMBL" id="JAYKXN010000003">
    <property type="protein sequence ID" value="KAK7304169.1"/>
    <property type="molecule type" value="Genomic_DNA"/>
</dbReference>
<reference evidence="2 3" key="1">
    <citation type="submission" date="2024-01" db="EMBL/GenBank/DDBJ databases">
        <title>The genomes of 5 underutilized Papilionoideae crops provide insights into root nodulation and disease resistance.</title>
        <authorList>
            <person name="Yuan L."/>
        </authorList>
    </citation>
    <scope>NUCLEOTIDE SEQUENCE [LARGE SCALE GENOMIC DNA]</scope>
    <source>
        <strain evidence="2">LY-2023</strain>
        <tissue evidence="2">Leaf</tissue>
    </source>
</reference>
<dbReference type="Proteomes" id="UP001359559">
    <property type="component" value="Unassembled WGS sequence"/>
</dbReference>
<keyword evidence="1" id="KW-0812">Transmembrane</keyword>
<feature type="transmembrane region" description="Helical" evidence="1">
    <location>
        <begin position="12"/>
        <end position="30"/>
    </location>
</feature>
<name>A0AAN9JTR3_CLITE</name>
<accession>A0AAN9JTR3</accession>
<comment type="caution">
    <text evidence="2">The sequence shown here is derived from an EMBL/GenBank/DDBJ whole genome shotgun (WGS) entry which is preliminary data.</text>
</comment>
<keyword evidence="1" id="KW-1133">Transmembrane helix</keyword>
<evidence type="ECO:0000256" key="1">
    <source>
        <dbReference type="SAM" id="Phobius"/>
    </source>
</evidence>
<dbReference type="AlphaFoldDB" id="A0AAN9JTR3"/>
<keyword evidence="1" id="KW-0472">Membrane</keyword>
<evidence type="ECO:0000313" key="3">
    <source>
        <dbReference type="Proteomes" id="UP001359559"/>
    </source>
</evidence>
<protein>
    <recommendedName>
        <fullName evidence="4">Transmembrane protein</fullName>
    </recommendedName>
</protein>
<evidence type="ECO:0000313" key="2">
    <source>
        <dbReference type="EMBL" id="KAK7304169.1"/>
    </source>
</evidence>
<proteinExistence type="predicted"/>
<gene>
    <name evidence="2" type="ORF">RJT34_15261</name>
</gene>
<keyword evidence="3" id="KW-1185">Reference proteome</keyword>
<organism evidence="2 3">
    <name type="scientific">Clitoria ternatea</name>
    <name type="common">Butterfly pea</name>
    <dbReference type="NCBI Taxonomy" id="43366"/>
    <lineage>
        <taxon>Eukaryota</taxon>
        <taxon>Viridiplantae</taxon>
        <taxon>Streptophyta</taxon>
        <taxon>Embryophyta</taxon>
        <taxon>Tracheophyta</taxon>
        <taxon>Spermatophyta</taxon>
        <taxon>Magnoliopsida</taxon>
        <taxon>eudicotyledons</taxon>
        <taxon>Gunneridae</taxon>
        <taxon>Pentapetalae</taxon>
        <taxon>rosids</taxon>
        <taxon>fabids</taxon>
        <taxon>Fabales</taxon>
        <taxon>Fabaceae</taxon>
        <taxon>Papilionoideae</taxon>
        <taxon>50 kb inversion clade</taxon>
        <taxon>NPAAA clade</taxon>
        <taxon>indigoferoid/millettioid clade</taxon>
        <taxon>Phaseoleae</taxon>
        <taxon>Clitoria</taxon>
    </lineage>
</organism>